<evidence type="ECO:0000313" key="2">
    <source>
        <dbReference type="Proteomes" id="UP000887116"/>
    </source>
</evidence>
<gene>
    <name evidence="1" type="ORF">TNCT_421701</name>
</gene>
<proteinExistence type="predicted"/>
<protein>
    <submittedName>
        <fullName evidence="1">Uncharacterized protein</fullName>
    </submittedName>
</protein>
<comment type="caution">
    <text evidence="1">The sequence shown here is derived from an EMBL/GenBank/DDBJ whole genome shotgun (WGS) entry which is preliminary data.</text>
</comment>
<organism evidence="1 2">
    <name type="scientific">Trichonephila clavata</name>
    <name type="common">Joro spider</name>
    <name type="synonym">Nephila clavata</name>
    <dbReference type="NCBI Taxonomy" id="2740835"/>
    <lineage>
        <taxon>Eukaryota</taxon>
        <taxon>Metazoa</taxon>
        <taxon>Ecdysozoa</taxon>
        <taxon>Arthropoda</taxon>
        <taxon>Chelicerata</taxon>
        <taxon>Arachnida</taxon>
        <taxon>Araneae</taxon>
        <taxon>Araneomorphae</taxon>
        <taxon>Entelegynae</taxon>
        <taxon>Araneoidea</taxon>
        <taxon>Nephilidae</taxon>
        <taxon>Trichonephila</taxon>
    </lineage>
</organism>
<dbReference type="AlphaFoldDB" id="A0A8X6KC24"/>
<keyword evidence="2" id="KW-1185">Reference proteome</keyword>
<dbReference type="EMBL" id="BMAO01021061">
    <property type="protein sequence ID" value="GFQ71570.1"/>
    <property type="molecule type" value="Genomic_DNA"/>
</dbReference>
<accession>A0A8X6KC24</accession>
<dbReference type="Proteomes" id="UP000887116">
    <property type="component" value="Unassembled WGS sequence"/>
</dbReference>
<name>A0A8X6KC24_TRICU</name>
<sequence length="89" mass="10174">MVLTSFVSFQRGIHNSGIHWSEDEGPGHDENRTKRNRFVIEGKQKAIPDIPNSLFFYMEGNRKYPKVCVEKARGIVNDLISTPNTKVPE</sequence>
<evidence type="ECO:0000313" key="1">
    <source>
        <dbReference type="EMBL" id="GFQ71570.1"/>
    </source>
</evidence>
<reference evidence="1" key="1">
    <citation type="submission" date="2020-07" db="EMBL/GenBank/DDBJ databases">
        <title>Multicomponent nature underlies the extraordinary mechanical properties of spider dragline silk.</title>
        <authorList>
            <person name="Kono N."/>
            <person name="Nakamura H."/>
            <person name="Mori M."/>
            <person name="Yoshida Y."/>
            <person name="Ohtoshi R."/>
            <person name="Malay A.D."/>
            <person name="Moran D.A.P."/>
            <person name="Tomita M."/>
            <person name="Numata K."/>
            <person name="Arakawa K."/>
        </authorList>
    </citation>
    <scope>NUCLEOTIDE SEQUENCE</scope>
</reference>